<protein>
    <submittedName>
        <fullName evidence="2">Uncharacterized protein</fullName>
    </submittedName>
</protein>
<comment type="caution">
    <text evidence="2">The sequence shown here is derived from an EMBL/GenBank/DDBJ whole genome shotgun (WGS) entry which is preliminary data.</text>
</comment>
<evidence type="ECO:0000256" key="1">
    <source>
        <dbReference type="SAM" id="MobiDB-lite"/>
    </source>
</evidence>
<sequence>MTPALEEGPVVPTSSRNIQREGQRTSEEEERSQEPSGQGQRQIKWRQTLPTRVQDSQIGAFSCGQSLQYGQDSYGIHSQRTAKDEQDLSTQIIKEIQFFKSSIDVEIGKFDAKLNNITSDISELKRNDKNYAEWYRLKNFKHD</sequence>
<name>A0A9Q3HEZ4_9BASI</name>
<evidence type="ECO:0000313" key="2">
    <source>
        <dbReference type="EMBL" id="MBW0502943.1"/>
    </source>
</evidence>
<organism evidence="2 3">
    <name type="scientific">Austropuccinia psidii MF-1</name>
    <dbReference type="NCBI Taxonomy" id="1389203"/>
    <lineage>
        <taxon>Eukaryota</taxon>
        <taxon>Fungi</taxon>
        <taxon>Dikarya</taxon>
        <taxon>Basidiomycota</taxon>
        <taxon>Pucciniomycotina</taxon>
        <taxon>Pucciniomycetes</taxon>
        <taxon>Pucciniales</taxon>
        <taxon>Sphaerophragmiaceae</taxon>
        <taxon>Austropuccinia</taxon>
    </lineage>
</organism>
<dbReference type="Proteomes" id="UP000765509">
    <property type="component" value="Unassembled WGS sequence"/>
</dbReference>
<proteinExistence type="predicted"/>
<reference evidence="2" key="1">
    <citation type="submission" date="2021-03" db="EMBL/GenBank/DDBJ databases">
        <title>Draft genome sequence of rust myrtle Austropuccinia psidii MF-1, a brazilian biotype.</title>
        <authorList>
            <person name="Quecine M.C."/>
            <person name="Pachon D.M.R."/>
            <person name="Bonatelli M.L."/>
            <person name="Correr F.H."/>
            <person name="Franceschini L.M."/>
            <person name="Leite T.F."/>
            <person name="Margarido G.R.A."/>
            <person name="Almeida C.A."/>
            <person name="Ferrarezi J.A."/>
            <person name="Labate C.A."/>
        </authorList>
    </citation>
    <scope>NUCLEOTIDE SEQUENCE</scope>
    <source>
        <strain evidence="2">MF-1</strain>
    </source>
</reference>
<evidence type="ECO:0000313" key="3">
    <source>
        <dbReference type="Proteomes" id="UP000765509"/>
    </source>
</evidence>
<accession>A0A9Q3HEZ4</accession>
<keyword evidence="3" id="KW-1185">Reference proteome</keyword>
<dbReference type="EMBL" id="AVOT02017084">
    <property type="protein sequence ID" value="MBW0502943.1"/>
    <property type="molecule type" value="Genomic_DNA"/>
</dbReference>
<dbReference type="AlphaFoldDB" id="A0A9Q3HEZ4"/>
<gene>
    <name evidence="2" type="ORF">O181_042658</name>
</gene>
<feature type="region of interest" description="Disordered" evidence="1">
    <location>
        <begin position="1"/>
        <end position="45"/>
    </location>
</feature>